<reference evidence="1" key="1">
    <citation type="submission" date="2018-05" db="EMBL/GenBank/DDBJ databases">
        <authorList>
            <person name="Lanie J.A."/>
            <person name="Ng W.-L."/>
            <person name="Kazmierczak K.M."/>
            <person name="Andrzejewski T.M."/>
            <person name="Davidsen T.M."/>
            <person name="Wayne K.J."/>
            <person name="Tettelin H."/>
            <person name="Glass J.I."/>
            <person name="Rusch D."/>
            <person name="Podicherti R."/>
            <person name="Tsui H.-C.T."/>
            <person name="Winkler M.E."/>
        </authorList>
    </citation>
    <scope>NUCLEOTIDE SEQUENCE</scope>
</reference>
<dbReference type="EMBL" id="UINC01208765">
    <property type="protein sequence ID" value="SVE31467.1"/>
    <property type="molecule type" value="Genomic_DNA"/>
</dbReference>
<protein>
    <submittedName>
        <fullName evidence="1">Uncharacterized protein</fullName>
    </submittedName>
</protein>
<evidence type="ECO:0000313" key="1">
    <source>
        <dbReference type="EMBL" id="SVE31467.1"/>
    </source>
</evidence>
<name>A0A383CGI6_9ZZZZ</name>
<sequence length="57" mass="6479">MSTGLVEFRVLFYIGNSINTPVRLLMALFLGLNELICPSEIGHPKTCWINRGHFDRS</sequence>
<accession>A0A383CGI6</accession>
<organism evidence="1">
    <name type="scientific">marine metagenome</name>
    <dbReference type="NCBI Taxonomy" id="408172"/>
    <lineage>
        <taxon>unclassified sequences</taxon>
        <taxon>metagenomes</taxon>
        <taxon>ecological metagenomes</taxon>
    </lineage>
</organism>
<proteinExistence type="predicted"/>
<dbReference type="AlphaFoldDB" id="A0A383CGI6"/>
<gene>
    <name evidence="1" type="ORF">METZ01_LOCUS484321</name>
</gene>